<dbReference type="EMBL" id="CADEAL010002935">
    <property type="protein sequence ID" value="CAB1442810.1"/>
    <property type="molecule type" value="Genomic_DNA"/>
</dbReference>
<feature type="compositionally biased region" description="Basic residues" evidence="1">
    <location>
        <begin position="29"/>
        <end position="40"/>
    </location>
</feature>
<accession>A0A9N7V4F8</accession>
<feature type="region of interest" description="Disordered" evidence="1">
    <location>
        <begin position="1"/>
        <end position="65"/>
    </location>
</feature>
<evidence type="ECO:0000313" key="3">
    <source>
        <dbReference type="Proteomes" id="UP001153269"/>
    </source>
</evidence>
<dbReference type="AlphaFoldDB" id="A0A9N7V4F8"/>
<feature type="compositionally biased region" description="Basic and acidic residues" evidence="1">
    <location>
        <begin position="1"/>
        <end position="11"/>
    </location>
</feature>
<keyword evidence="3" id="KW-1185">Reference proteome</keyword>
<comment type="caution">
    <text evidence="2">The sequence shown here is derived from an EMBL/GenBank/DDBJ whole genome shotgun (WGS) entry which is preliminary data.</text>
</comment>
<dbReference type="Proteomes" id="UP001153269">
    <property type="component" value="Unassembled WGS sequence"/>
</dbReference>
<evidence type="ECO:0000256" key="1">
    <source>
        <dbReference type="SAM" id="MobiDB-lite"/>
    </source>
</evidence>
<gene>
    <name evidence="2" type="ORF">PLEPLA_LOCUS30528</name>
</gene>
<name>A0A9N7V4F8_PLEPL</name>
<feature type="compositionally biased region" description="Polar residues" evidence="1">
    <location>
        <begin position="53"/>
        <end position="65"/>
    </location>
</feature>
<feature type="compositionally biased region" description="Polar residues" evidence="1">
    <location>
        <begin position="13"/>
        <end position="26"/>
    </location>
</feature>
<reference evidence="2" key="1">
    <citation type="submission" date="2020-03" db="EMBL/GenBank/DDBJ databases">
        <authorList>
            <person name="Weist P."/>
        </authorList>
    </citation>
    <scope>NUCLEOTIDE SEQUENCE</scope>
</reference>
<organism evidence="2 3">
    <name type="scientific">Pleuronectes platessa</name>
    <name type="common">European plaice</name>
    <dbReference type="NCBI Taxonomy" id="8262"/>
    <lineage>
        <taxon>Eukaryota</taxon>
        <taxon>Metazoa</taxon>
        <taxon>Chordata</taxon>
        <taxon>Craniata</taxon>
        <taxon>Vertebrata</taxon>
        <taxon>Euteleostomi</taxon>
        <taxon>Actinopterygii</taxon>
        <taxon>Neopterygii</taxon>
        <taxon>Teleostei</taxon>
        <taxon>Neoteleostei</taxon>
        <taxon>Acanthomorphata</taxon>
        <taxon>Carangaria</taxon>
        <taxon>Pleuronectiformes</taxon>
        <taxon>Pleuronectoidei</taxon>
        <taxon>Pleuronectidae</taxon>
        <taxon>Pleuronectes</taxon>
    </lineage>
</organism>
<proteinExistence type="predicted"/>
<sequence length="119" mass="13241">MSPQLQEDRQRWVSGQTQSSGHMQNEQRPRRRELRPRHRELRPPTQGAPPPDTGNQLSQKTMSAVPTTAGVARAVLISDLPPTNKSFNSTWSFGRLRCISGRHDDHGGGATDAPPPRKK</sequence>
<protein>
    <submittedName>
        <fullName evidence="2">Uncharacterized protein</fullName>
    </submittedName>
</protein>
<evidence type="ECO:0000313" key="2">
    <source>
        <dbReference type="EMBL" id="CAB1442810.1"/>
    </source>
</evidence>
<feature type="region of interest" description="Disordered" evidence="1">
    <location>
        <begin position="100"/>
        <end position="119"/>
    </location>
</feature>